<organism evidence="2 3">
    <name type="scientific">Nocardiopsis gilva YIM 90087</name>
    <dbReference type="NCBI Taxonomy" id="1235441"/>
    <lineage>
        <taxon>Bacteria</taxon>
        <taxon>Bacillati</taxon>
        <taxon>Actinomycetota</taxon>
        <taxon>Actinomycetes</taxon>
        <taxon>Streptosporangiales</taxon>
        <taxon>Nocardiopsidaceae</taxon>
        <taxon>Nocardiopsis</taxon>
    </lineage>
</organism>
<proteinExistence type="predicted"/>
<feature type="region of interest" description="Disordered" evidence="1">
    <location>
        <begin position="126"/>
        <end position="155"/>
    </location>
</feature>
<accession>A0A223S0R8</accession>
<sequence length="155" mass="16367">MLTGIVDERLRIGLEMLEPLLDPLGVISEIRQRASHRAQVIADLLTTIGHRVGRDQQLAGFRRAVEALEQLPGAADGLPDVRGVLPVVLQALGGGPQLLSGHTGHRDRSGHDQLFALQADAGHGRCGRGGVGDHRGWPSLSRGAGDGSRGEGFRG</sequence>
<name>A0A223S0R8_9ACTN</name>
<evidence type="ECO:0000256" key="1">
    <source>
        <dbReference type="SAM" id="MobiDB-lite"/>
    </source>
</evidence>
<dbReference type="AlphaFoldDB" id="A0A223S0R8"/>
<evidence type="ECO:0000313" key="2">
    <source>
        <dbReference type="EMBL" id="ASU81704.1"/>
    </source>
</evidence>
<keyword evidence="3" id="KW-1185">Reference proteome</keyword>
<dbReference type="KEGG" id="ngv:CDO52_01840"/>
<dbReference type="Proteomes" id="UP000215005">
    <property type="component" value="Chromosome"/>
</dbReference>
<gene>
    <name evidence="2" type="ORF">CDO52_01840</name>
</gene>
<reference evidence="2 3" key="1">
    <citation type="submission" date="2017-08" db="EMBL/GenBank/DDBJ databases">
        <title>The complete genome sequence of Nocardiopsis gilva YIM 90087.</title>
        <authorList>
            <person name="Yin M."/>
            <person name="Tang S."/>
        </authorList>
    </citation>
    <scope>NUCLEOTIDE SEQUENCE [LARGE SCALE GENOMIC DNA]</scope>
    <source>
        <strain evidence="2 3">YIM 90087</strain>
    </source>
</reference>
<evidence type="ECO:0000313" key="3">
    <source>
        <dbReference type="Proteomes" id="UP000215005"/>
    </source>
</evidence>
<dbReference type="EMBL" id="CP022753">
    <property type="protein sequence ID" value="ASU81704.1"/>
    <property type="molecule type" value="Genomic_DNA"/>
</dbReference>
<protein>
    <submittedName>
        <fullName evidence="2">Uncharacterized protein</fullName>
    </submittedName>
</protein>